<evidence type="ECO:0000313" key="1">
    <source>
        <dbReference type="EMBL" id="TDG15633.1"/>
    </source>
</evidence>
<proteinExistence type="predicted"/>
<dbReference type="AlphaFoldDB" id="A0A4R5LW12"/>
<dbReference type="RefSeq" id="WP_133210281.1">
    <property type="nucleotide sequence ID" value="NZ_SMSE01000001.1"/>
</dbReference>
<name>A0A4R5LW12_9GAMM</name>
<sequence length="119" mass="12725">MTEKTPGQASAEGHTLTIDHPAGGLRYMAHTFDLDGGGVAWVDSGWTDPLASGHVCHYLEGTVTGNESGWRLVTPEGDSVPIQISPRLASLEGERGIAREDLQRAFDELELHGSQDKTG</sequence>
<accession>A0A4R5LW12</accession>
<dbReference type="EMBL" id="SMSE01000001">
    <property type="protein sequence ID" value="TDG15633.1"/>
    <property type="molecule type" value="Genomic_DNA"/>
</dbReference>
<protein>
    <submittedName>
        <fullName evidence="1">Uncharacterized protein</fullName>
    </submittedName>
</protein>
<comment type="caution">
    <text evidence="1">The sequence shown here is derived from an EMBL/GenBank/DDBJ whole genome shotgun (WGS) entry which is preliminary data.</text>
</comment>
<keyword evidence="2" id="KW-1185">Reference proteome</keyword>
<dbReference type="OrthoDB" id="7030637at2"/>
<reference evidence="1 2" key="1">
    <citation type="submission" date="2019-03" db="EMBL/GenBank/DDBJ databases">
        <title>Seongchinamella monodicae gen. nov., sp. nov., a novel member of the Gammaproteobacteria isolated from a tidal mudflat of beach.</title>
        <authorList>
            <person name="Yang H.G."/>
            <person name="Kang J.W."/>
            <person name="Lee S.D."/>
        </authorList>
    </citation>
    <scope>NUCLEOTIDE SEQUENCE [LARGE SCALE GENOMIC DNA]</scope>
    <source>
        <strain evidence="1 2">GH4-78</strain>
    </source>
</reference>
<dbReference type="Proteomes" id="UP000295554">
    <property type="component" value="Unassembled WGS sequence"/>
</dbReference>
<organism evidence="1 2">
    <name type="scientific">Seongchinamella unica</name>
    <dbReference type="NCBI Taxonomy" id="2547392"/>
    <lineage>
        <taxon>Bacteria</taxon>
        <taxon>Pseudomonadati</taxon>
        <taxon>Pseudomonadota</taxon>
        <taxon>Gammaproteobacteria</taxon>
        <taxon>Cellvibrionales</taxon>
        <taxon>Halieaceae</taxon>
        <taxon>Seongchinamella</taxon>
    </lineage>
</organism>
<evidence type="ECO:0000313" key="2">
    <source>
        <dbReference type="Proteomes" id="UP000295554"/>
    </source>
</evidence>
<gene>
    <name evidence="1" type="ORF">E2F43_05255</name>
</gene>